<sequence length="39" mass="4218">MLGLRALLNLPSTTLQPEALALQRRLLSLLVPPADAVDH</sequence>
<accession>A0A3P7MBQ5</accession>
<dbReference type="EMBL" id="UYRU01076456">
    <property type="protein sequence ID" value="VDN26935.1"/>
    <property type="molecule type" value="Genomic_DNA"/>
</dbReference>
<evidence type="ECO:0000313" key="2">
    <source>
        <dbReference type="Proteomes" id="UP000281553"/>
    </source>
</evidence>
<keyword evidence="2" id="KW-1185">Reference proteome</keyword>
<protein>
    <submittedName>
        <fullName evidence="1">Uncharacterized protein</fullName>
    </submittedName>
</protein>
<proteinExistence type="predicted"/>
<organism evidence="1 2">
    <name type="scientific">Dibothriocephalus latus</name>
    <name type="common">Fish tapeworm</name>
    <name type="synonym">Diphyllobothrium latum</name>
    <dbReference type="NCBI Taxonomy" id="60516"/>
    <lineage>
        <taxon>Eukaryota</taxon>
        <taxon>Metazoa</taxon>
        <taxon>Spiralia</taxon>
        <taxon>Lophotrochozoa</taxon>
        <taxon>Platyhelminthes</taxon>
        <taxon>Cestoda</taxon>
        <taxon>Eucestoda</taxon>
        <taxon>Diphyllobothriidea</taxon>
        <taxon>Diphyllobothriidae</taxon>
        <taxon>Dibothriocephalus</taxon>
    </lineage>
</organism>
<reference evidence="1 2" key="1">
    <citation type="submission" date="2018-11" db="EMBL/GenBank/DDBJ databases">
        <authorList>
            <consortium name="Pathogen Informatics"/>
        </authorList>
    </citation>
    <scope>NUCLEOTIDE SEQUENCE [LARGE SCALE GENOMIC DNA]</scope>
</reference>
<dbReference type="AlphaFoldDB" id="A0A3P7MBQ5"/>
<evidence type="ECO:0000313" key="1">
    <source>
        <dbReference type="EMBL" id="VDN26935.1"/>
    </source>
</evidence>
<dbReference type="Proteomes" id="UP000281553">
    <property type="component" value="Unassembled WGS sequence"/>
</dbReference>
<gene>
    <name evidence="1" type="ORF">DILT_LOCUS14912</name>
</gene>
<name>A0A3P7MBQ5_DIBLA</name>
<feature type="non-terminal residue" evidence="1">
    <location>
        <position position="39"/>
    </location>
</feature>